<sequence length="45" mass="4853">MGRPLAGLPGGNARLGAFHLLSRRLVRRKIGFYGTATAFLLLVLT</sequence>
<reference evidence="1" key="1">
    <citation type="journal article" date="2013" name="Environ. Microbiol.">
        <title>Microbiota from the distal guts of lean and obese adolescents exhibit partial functional redundancy besides clear differences in community structure.</title>
        <authorList>
            <person name="Ferrer M."/>
            <person name="Ruiz A."/>
            <person name="Lanza F."/>
            <person name="Haange S.B."/>
            <person name="Oberbach A."/>
            <person name="Till H."/>
            <person name="Bargiela R."/>
            <person name="Campoy C."/>
            <person name="Segura M.T."/>
            <person name="Richter M."/>
            <person name="von Bergen M."/>
            <person name="Seifert J."/>
            <person name="Suarez A."/>
        </authorList>
    </citation>
    <scope>NUCLEOTIDE SEQUENCE</scope>
</reference>
<dbReference type="AlphaFoldDB" id="K1TKU3"/>
<gene>
    <name evidence="1" type="ORF">OBE_05066</name>
</gene>
<comment type="caution">
    <text evidence="1">The sequence shown here is derived from an EMBL/GenBank/DDBJ whole genome shotgun (WGS) entry which is preliminary data.</text>
</comment>
<name>K1TKU3_9ZZZZ</name>
<organism evidence="1">
    <name type="scientific">human gut metagenome</name>
    <dbReference type="NCBI Taxonomy" id="408170"/>
    <lineage>
        <taxon>unclassified sequences</taxon>
        <taxon>metagenomes</taxon>
        <taxon>organismal metagenomes</taxon>
    </lineage>
</organism>
<evidence type="ECO:0000313" key="1">
    <source>
        <dbReference type="EMBL" id="EKC68199.1"/>
    </source>
</evidence>
<dbReference type="EMBL" id="AJWZ01003454">
    <property type="protein sequence ID" value="EKC68199.1"/>
    <property type="molecule type" value="Genomic_DNA"/>
</dbReference>
<accession>K1TKU3</accession>
<feature type="non-terminal residue" evidence="1">
    <location>
        <position position="45"/>
    </location>
</feature>
<proteinExistence type="predicted"/>
<protein>
    <submittedName>
        <fullName evidence="1">Uncharacterized protein</fullName>
    </submittedName>
</protein>